<dbReference type="InterPro" id="IPR043502">
    <property type="entry name" value="DNA/RNA_pol_sf"/>
</dbReference>
<evidence type="ECO:0000313" key="2">
    <source>
        <dbReference type="EMBL" id="CAD6931932.1"/>
    </source>
</evidence>
<evidence type="ECO:0000256" key="1">
    <source>
        <dbReference type="SAM" id="MobiDB-lite"/>
    </source>
</evidence>
<dbReference type="EMBL" id="LWDD02001233">
    <property type="protein sequence ID" value="KAE8250403.1"/>
    <property type="molecule type" value="Genomic_DNA"/>
</dbReference>
<dbReference type="SUPFAM" id="SSF56672">
    <property type="entry name" value="DNA/RNA polymerases"/>
    <property type="match status" value="1"/>
</dbReference>
<reference evidence="3" key="2">
    <citation type="journal article" date="2019" name="IMA Fungus">
        <title>Genome sequencing and comparison of five Tilletia species to identify candidate genes for the detection of regulated species infecting wheat.</title>
        <authorList>
            <person name="Nguyen H.D.T."/>
            <person name="Sultana T."/>
            <person name="Kesanakurti P."/>
            <person name="Hambleton S."/>
        </authorList>
    </citation>
    <scope>NUCLEOTIDE SEQUENCE</scope>
    <source>
        <strain evidence="3">DAOMC 238032</strain>
    </source>
</reference>
<dbReference type="Proteomes" id="UP000836402">
    <property type="component" value="Unassembled WGS sequence"/>
</dbReference>
<evidence type="ECO:0000313" key="4">
    <source>
        <dbReference type="Proteomes" id="UP000077671"/>
    </source>
</evidence>
<keyword evidence="5" id="KW-1185">Reference proteome</keyword>
<protein>
    <recommendedName>
        <fullName evidence="6">Reverse transcriptase/retrotransposon-derived protein RNase H-like domain-containing protein</fullName>
    </recommendedName>
</protein>
<sequence>MDALKLAAKGAPYLSVIDYTSDADIILSVDSSTIAVGYVLTQEFPKPTGRKIVLFVLEVDVLSLKYMINSPDIGNAAMIRWIPYLKTFEFSIQHIADKLHVVPDGLLRTNFNNAEAAEDDPDDHHIRPTATISFSTHELEPHESEGSSTESFNEQAYEGNLRQLGLWLDTGRTHSDLKTLSKSERKWIKTNVPKFFVERGRLFRRNIGHLPLLVLGTKKDRLKACVAVHEQQRHRGRDAMTALLLQRV</sequence>
<dbReference type="EMBL" id="CAJHJG010003455">
    <property type="protein sequence ID" value="CAD6931932.1"/>
    <property type="molecule type" value="Genomic_DNA"/>
</dbReference>
<proteinExistence type="predicted"/>
<reference evidence="3" key="1">
    <citation type="submission" date="2016-04" db="EMBL/GenBank/DDBJ databases">
        <authorList>
            <person name="Nguyen H.D."/>
            <person name="Kesanakurti P."/>
            <person name="Cullis J."/>
            <person name="Levesque C.A."/>
            <person name="Hambleton S."/>
        </authorList>
    </citation>
    <scope>NUCLEOTIDE SEQUENCE</scope>
    <source>
        <strain evidence="3">DAOMC 238032</strain>
    </source>
</reference>
<evidence type="ECO:0000313" key="3">
    <source>
        <dbReference type="EMBL" id="KAE8250403.1"/>
    </source>
</evidence>
<gene>
    <name evidence="3" type="ORF">A4X03_0g6443</name>
    <name evidence="2" type="ORF">JKIAZH3_G8564</name>
</gene>
<feature type="region of interest" description="Disordered" evidence="1">
    <location>
        <begin position="134"/>
        <end position="153"/>
    </location>
</feature>
<dbReference type="AlphaFoldDB" id="A0A177TE57"/>
<organism evidence="3 4">
    <name type="scientific">Tilletia caries</name>
    <name type="common">wheat bunt fungus</name>
    <dbReference type="NCBI Taxonomy" id="13290"/>
    <lineage>
        <taxon>Eukaryota</taxon>
        <taxon>Fungi</taxon>
        <taxon>Dikarya</taxon>
        <taxon>Basidiomycota</taxon>
        <taxon>Ustilaginomycotina</taxon>
        <taxon>Exobasidiomycetes</taxon>
        <taxon>Tilletiales</taxon>
        <taxon>Tilletiaceae</taxon>
        <taxon>Tilletia</taxon>
    </lineage>
</organism>
<accession>A0A177TE57</accession>
<comment type="caution">
    <text evidence="3">The sequence shown here is derived from an EMBL/GenBank/DDBJ whole genome shotgun (WGS) entry which is preliminary data.</text>
</comment>
<dbReference type="Proteomes" id="UP000077671">
    <property type="component" value="Unassembled WGS sequence"/>
</dbReference>
<evidence type="ECO:0008006" key="6">
    <source>
        <dbReference type="Google" id="ProtNLM"/>
    </source>
</evidence>
<name>A0A177TE57_9BASI</name>
<evidence type="ECO:0000313" key="5">
    <source>
        <dbReference type="Proteomes" id="UP000836402"/>
    </source>
</evidence>
<reference evidence="2" key="3">
    <citation type="submission" date="2020-10" db="EMBL/GenBank/DDBJ databases">
        <authorList>
            <person name="Sedaghatjoo S."/>
        </authorList>
    </citation>
    <scope>NUCLEOTIDE SEQUENCE</scope>
    <source>
        <strain evidence="2">AZH3</strain>
    </source>
</reference>